<evidence type="ECO:0000256" key="9">
    <source>
        <dbReference type="ARBA" id="ARBA00023146"/>
    </source>
</evidence>
<dbReference type="SUPFAM" id="SSF52374">
    <property type="entry name" value="Nucleotidylyl transferase"/>
    <property type="match status" value="1"/>
</dbReference>
<dbReference type="GO" id="GO:0006420">
    <property type="term" value="P:arginyl-tRNA aminoacylation"/>
    <property type="evidence" value="ECO:0007669"/>
    <property type="project" value="InterPro"/>
</dbReference>
<evidence type="ECO:0000313" key="18">
    <source>
        <dbReference type="Proteomes" id="UP000183832"/>
    </source>
</evidence>
<dbReference type="InterPro" id="IPR035684">
    <property type="entry name" value="ArgRS_core"/>
</dbReference>
<evidence type="ECO:0000259" key="15">
    <source>
        <dbReference type="SMART" id="SM00836"/>
    </source>
</evidence>
<dbReference type="STRING" id="568069.A0A1J1JBZ5"/>
<dbReference type="Proteomes" id="UP000183832">
    <property type="component" value="Unassembled WGS sequence"/>
</dbReference>
<gene>
    <name evidence="17" type="ORF">CLUMA_CG021334</name>
</gene>
<reference evidence="17 18" key="1">
    <citation type="submission" date="2015-04" db="EMBL/GenBank/DDBJ databases">
        <authorList>
            <person name="Syromyatnikov M.Y."/>
            <person name="Popov V.N."/>
        </authorList>
    </citation>
    <scope>NUCLEOTIDE SEQUENCE [LARGE SCALE GENOMIC DNA]</scope>
</reference>
<dbReference type="OrthoDB" id="68056at2759"/>
<evidence type="ECO:0000259" key="16">
    <source>
        <dbReference type="SMART" id="SM01016"/>
    </source>
</evidence>
<dbReference type="FunFam" id="3.30.1360.70:FF:000002">
    <property type="entry name" value="arginine--tRNA ligase, cytoplasmic"/>
    <property type="match status" value="1"/>
</dbReference>
<keyword evidence="9 13" id="KW-0030">Aminoacyl-tRNA synthetase</keyword>
<evidence type="ECO:0000256" key="13">
    <source>
        <dbReference type="RuleBase" id="RU363038"/>
    </source>
</evidence>
<dbReference type="Gene3D" id="3.30.1360.70">
    <property type="entry name" value="Arginyl tRNA synthetase N-terminal domain"/>
    <property type="match status" value="1"/>
</dbReference>
<evidence type="ECO:0000256" key="11">
    <source>
        <dbReference type="ARBA" id="ARBA00049339"/>
    </source>
</evidence>
<dbReference type="EC" id="6.1.1.19" evidence="3"/>
<dbReference type="PANTHER" id="PTHR11956">
    <property type="entry name" value="ARGINYL-TRNA SYNTHETASE"/>
    <property type="match status" value="1"/>
</dbReference>
<dbReference type="InterPro" id="IPR005148">
    <property type="entry name" value="Arg-tRNA-synth_N"/>
</dbReference>
<dbReference type="Pfam" id="PF00750">
    <property type="entry name" value="tRNA-synt_1d"/>
    <property type="match status" value="1"/>
</dbReference>
<dbReference type="InterPro" id="IPR036695">
    <property type="entry name" value="Arg-tRNA-synth_N_sf"/>
</dbReference>
<dbReference type="InterPro" id="IPR001278">
    <property type="entry name" value="Arg-tRNA-ligase"/>
</dbReference>
<name>A0A1J1JBZ5_9DIPT</name>
<dbReference type="InterPro" id="IPR001412">
    <property type="entry name" value="aa-tRNA-synth_I_CS"/>
</dbReference>
<proteinExistence type="inferred from homology"/>
<evidence type="ECO:0000256" key="4">
    <source>
        <dbReference type="ARBA" id="ARBA00022490"/>
    </source>
</evidence>
<dbReference type="SMART" id="SM00836">
    <property type="entry name" value="DALR_1"/>
    <property type="match status" value="1"/>
</dbReference>
<evidence type="ECO:0000256" key="2">
    <source>
        <dbReference type="ARBA" id="ARBA00005594"/>
    </source>
</evidence>
<evidence type="ECO:0000256" key="6">
    <source>
        <dbReference type="ARBA" id="ARBA00022741"/>
    </source>
</evidence>
<feature type="domain" description="DALR anticodon binding" evidence="15">
    <location>
        <begin position="542"/>
        <end position="668"/>
    </location>
</feature>
<dbReference type="Pfam" id="PF03485">
    <property type="entry name" value="Arg_tRNA_synt_N"/>
    <property type="match status" value="1"/>
</dbReference>
<evidence type="ECO:0000256" key="5">
    <source>
        <dbReference type="ARBA" id="ARBA00022598"/>
    </source>
</evidence>
<dbReference type="FunFam" id="1.10.730.10:FF:000064">
    <property type="entry name" value="Probable arginine--tRNA ligase, cytoplasmic"/>
    <property type="match status" value="1"/>
</dbReference>
<comment type="catalytic activity">
    <reaction evidence="11">
        <text>tRNA(Arg) + L-arginine + ATP = L-arginyl-tRNA(Arg) + AMP + diphosphate</text>
        <dbReference type="Rhea" id="RHEA:20301"/>
        <dbReference type="Rhea" id="RHEA-COMP:9658"/>
        <dbReference type="Rhea" id="RHEA-COMP:9673"/>
        <dbReference type="ChEBI" id="CHEBI:30616"/>
        <dbReference type="ChEBI" id="CHEBI:32682"/>
        <dbReference type="ChEBI" id="CHEBI:33019"/>
        <dbReference type="ChEBI" id="CHEBI:78442"/>
        <dbReference type="ChEBI" id="CHEBI:78513"/>
        <dbReference type="ChEBI" id="CHEBI:456215"/>
        <dbReference type="EC" id="6.1.1.19"/>
    </reaction>
</comment>
<dbReference type="FunFam" id="3.40.50.620:FF:000084">
    <property type="entry name" value="arginine--tRNA ligase, cytoplasmic"/>
    <property type="match status" value="1"/>
</dbReference>
<comment type="similarity">
    <text evidence="2 13">Belongs to the class-I aminoacyl-tRNA synthetase family.</text>
</comment>
<evidence type="ECO:0000256" key="8">
    <source>
        <dbReference type="ARBA" id="ARBA00022917"/>
    </source>
</evidence>
<dbReference type="PANTHER" id="PTHR11956:SF5">
    <property type="entry name" value="ARGININE--TRNA LIGASE, CYTOPLASMIC"/>
    <property type="match status" value="1"/>
</dbReference>
<accession>A0A1J1JBZ5</accession>
<evidence type="ECO:0000256" key="10">
    <source>
        <dbReference type="ARBA" id="ARBA00033033"/>
    </source>
</evidence>
<dbReference type="SUPFAM" id="SSF55190">
    <property type="entry name" value="Arginyl-tRNA synthetase (ArgRS), N-terminal 'additional' domain"/>
    <property type="match status" value="1"/>
</dbReference>
<feature type="coiled-coil region" evidence="14">
    <location>
        <begin position="471"/>
        <end position="505"/>
    </location>
</feature>
<keyword evidence="4" id="KW-0963">Cytoplasm</keyword>
<keyword evidence="5 13" id="KW-0436">Ligase</keyword>
<dbReference type="GO" id="GO:0004814">
    <property type="term" value="F:arginine-tRNA ligase activity"/>
    <property type="evidence" value="ECO:0007669"/>
    <property type="project" value="UniProtKB-EC"/>
</dbReference>
<dbReference type="GO" id="GO:0005524">
    <property type="term" value="F:ATP binding"/>
    <property type="evidence" value="ECO:0007669"/>
    <property type="project" value="UniProtKB-KW"/>
</dbReference>
<dbReference type="PRINTS" id="PR01038">
    <property type="entry name" value="TRNASYNTHARG"/>
</dbReference>
<keyword evidence="18" id="KW-1185">Reference proteome</keyword>
<dbReference type="Gene3D" id="1.10.730.10">
    <property type="entry name" value="Isoleucyl-tRNA Synthetase, Domain 1"/>
    <property type="match status" value="1"/>
</dbReference>
<dbReference type="NCBIfam" id="TIGR00456">
    <property type="entry name" value="argS"/>
    <property type="match status" value="1"/>
</dbReference>
<dbReference type="HAMAP" id="MF_00123">
    <property type="entry name" value="Arg_tRNA_synth"/>
    <property type="match status" value="1"/>
</dbReference>
<evidence type="ECO:0000256" key="7">
    <source>
        <dbReference type="ARBA" id="ARBA00022840"/>
    </source>
</evidence>
<sequence>MSDQLQKEEEKLSRIETEINDIDGHITNIKTGNLSEESDELAKLLTENTKLKFRLEILKKAIANERKNCKADTIPSEMISIRNYLNELFGSAIKAAYPELSDPPIVITESTKVSFGDYQCNSAMPVSQLLKAKNIKASPRDVAVKILENLPNSFLINKTEIAGPGFINIFITNEYVVSAISTILKNGVFPPTTKKMRVVIDFSSPNVAKQMHVGHLRSTIIGESISRLLEFVGHDVLRLNHIGDWGTQFGMLIAHLEEMFPNYVKESPPIADLQAFYKESKIRFDNDEEFKKRAYDRVVKLQSGESNSRKAWQLICDVSRLEYQKVYKALDVTLEERGESFYQSRMENLVKELNERGFLEEDEGRKIMWGIKGEDYGGIPLTIIKSDGGFTYDTSDMATIRNRIEEEKGEWLVYVTDAGQSTHFKSLFSCARKVGILDSSKVRVDHVPFGVVLGEDGKKFKTRSGETVKLLDLLDEGLKRSLEKLKEKERDKFMTAEELRKAQENIAYGCIKYADLSKNRQNEYVFSFDKMLDDKGNTAVYLLYAYTRIKSIARNCGEEFIKNFDTIKKETKLELTHEKELKLAKVLIQFPDIIEKILKDLHVHYMCEFLYQISTTFTEFYDVCYCIEKNRQGEIVKINKSRILLCEATATVMAKCFDILGLKTLDKI</sequence>
<comment type="subcellular location">
    <subcellularLocation>
        <location evidence="1">Cytoplasm</location>
        <location evidence="1">Cytosol</location>
    </subcellularLocation>
</comment>
<keyword evidence="7 13" id="KW-0067">ATP-binding</keyword>
<evidence type="ECO:0000256" key="1">
    <source>
        <dbReference type="ARBA" id="ARBA00004514"/>
    </source>
</evidence>
<evidence type="ECO:0000256" key="14">
    <source>
        <dbReference type="SAM" id="Coils"/>
    </source>
</evidence>
<evidence type="ECO:0000313" key="17">
    <source>
        <dbReference type="EMBL" id="CRL08609.1"/>
    </source>
</evidence>
<dbReference type="AlphaFoldDB" id="A0A1J1JBZ5"/>
<evidence type="ECO:0000256" key="3">
    <source>
        <dbReference type="ARBA" id="ARBA00012837"/>
    </source>
</evidence>
<dbReference type="Gene3D" id="3.40.50.620">
    <property type="entry name" value="HUPs"/>
    <property type="match status" value="1"/>
</dbReference>
<dbReference type="InterPro" id="IPR009080">
    <property type="entry name" value="tRNAsynth_Ia_anticodon-bd"/>
</dbReference>
<dbReference type="SUPFAM" id="SSF47323">
    <property type="entry name" value="Anticodon-binding domain of a subclass of class I aminoacyl-tRNA synthetases"/>
    <property type="match status" value="1"/>
</dbReference>
<dbReference type="PROSITE" id="PS00178">
    <property type="entry name" value="AA_TRNA_LIGASE_I"/>
    <property type="match status" value="1"/>
</dbReference>
<keyword evidence="14" id="KW-0175">Coiled coil</keyword>
<feature type="domain" description="Arginyl tRNA synthetase N-terminal" evidence="16">
    <location>
        <begin position="83"/>
        <end position="171"/>
    </location>
</feature>
<dbReference type="EMBL" id="CVRI01000075">
    <property type="protein sequence ID" value="CRL08609.1"/>
    <property type="molecule type" value="Genomic_DNA"/>
</dbReference>
<dbReference type="GO" id="GO:0017101">
    <property type="term" value="C:aminoacyl-tRNA synthetase multienzyme complex"/>
    <property type="evidence" value="ECO:0007669"/>
    <property type="project" value="UniProtKB-ARBA"/>
</dbReference>
<dbReference type="Pfam" id="PF05746">
    <property type="entry name" value="DALR_1"/>
    <property type="match status" value="1"/>
</dbReference>
<dbReference type="GO" id="GO:0005829">
    <property type="term" value="C:cytosol"/>
    <property type="evidence" value="ECO:0007669"/>
    <property type="project" value="UniProtKB-SubCell"/>
</dbReference>
<dbReference type="CDD" id="cd00671">
    <property type="entry name" value="ArgRS_core"/>
    <property type="match status" value="1"/>
</dbReference>
<keyword evidence="8 13" id="KW-0648">Protein biosynthesis</keyword>
<dbReference type="InterPro" id="IPR008909">
    <property type="entry name" value="DALR_anticod-bd"/>
</dbReference>
<organism evidence="17 18">
    <name type="scientific">Clunio marinus</name>
    <dbReference type="NCBI Taxonomy" id="568069"/>
    <lineage>
        <taxon>Eukaryota</taxon>
        <taxon>Metazoa</taxon>
        <taxon>Ecdysozoa</taxon>
        <taxon>Arthropoda</taxon>
        <taxon>Hexapoda</taxon>
        <taxon>Insecta</taxon>
        <taxon>Pterygota</taxon>
        <taxon>Neoptera</taxon>
        <taxon>Endopterygota</taxon>
        <taxon>Diptera</taxon>
        <taxon>Nematocera</taxon>
        <taxon>Chironomoidea</taxon>
        <taxon>Chironomidae</taxon>
        <taxon>Clunio</taxon>
    </lineage>
</organism>
<protein>
    <recommendedName>
        <fullName evidence="12">Probable arginine--tRNA ligase, cytoplasmic</fullName>
        <ecNumber evidence="3">6.1.1.19</ecNumber>
    </recommendedName>
    <alternativeName>
        <fullName evidence="10">Arginyl-tRNA synthetase</fullName>
    </alternativeName>
</protein>
<dbReference type="InterPro" id="IPR014729">
    <property type="entry name" value="Rossmann-like_a/b/a_fold"/>
</dbReference>
<keyword evidence="6 13" id="KW-0547">Nucleotide-binding</keyword>
<dbReference type="SMART" id="SM01016">
    <property type="entry name" value="Arg_tRNA_synt_N"/>
    <property type="match status" value="1"/>
</dbReference>
<evidence type="ECO:0000256" key="12">
    <source>
        <dbReference type="ARBA" id="ARBA00071644"/>
    </source>
</evidence>